<evidence type="ECO:0000313" key="2">
    <source>
        <dbReference type="Proteomes" id="UP000593892"/>
    </source>
</evidence>
<dbReference type="EMBL" id="CP063849">
    <property type="protein sequence ID" value="QOY86566.1"/>
    <property type="molecule type" value="Genomic_DNA"/>
</dbReference>
<proteinExistence type="predicted"/>
<dbReference type="RefSeq" id="WP_194448235.1">
    <property type="nucleotide sequence ID" value="NZ_CP063849.1"/>
</dbReference>
<organism evidence="1 2">
    <name type="scientific">Paludibaculum fermentans</name>
    <dbReference type="NCBI Taxonomy" id="1473598"/>
    <lineage>
        <taxon>Bacteria</taxon>
        <taxon>Pseudomonadati</taxon>
        <taxon>Acidobacteriota</taxon>
        <taxon>Terriglobia</taxon>
        <taxon>Bryobacterales</taxon>
        <taxon>Bryobacteraceae</taxon>
        <taxon>Paludibaculum</taxon>
    </lineage>
</organism>
<keyword evidence="2" id="KW-1185">Reference proteome</keyword>
<dbReference type="KEGG" id="pfer:IRI77_27765"/>
<evidence type="ECO:0000313" key="1">
    <source>
        <dbReference type="EMBL" id="QOY86566.1"/>
    </source>
</evidence>
<gene>
    <name evidence="1" type="ORF">IRI77_27765</name>
</gene>
<reference evidence="1 2" key="1">
    <citation type="submission" date="2020-10" db="EMBL/GenBank/DDBJ databases">
        <title>Complete genome sequence of Paludibaculum fermentans P105T, a facultatively anaerobic acidobacterium capable of dissimilatory Fe(III) reduction.</title>
        <authorList>
            <person name="Dedysh S.N."/>
            <person name="Beletsky A.V."/>
            <person name="Kulichevskaya I.S."/>
            <person name="Mardanov A.V."/>
            <person name="Ravin N.V."/>
        </authorList>
    </citation>
    <scope>NUCLEOTIDE SEQUENCE [LARGE SCALE GENOMIC DNA]</scope>
    <source>
        <strain evidence="1 2">P105</strain>
    </source>
</reference>
<sequence length="74" mass="8306">MQIFNKNADDMVRLRRFLTTAGAGNANLITCVEDQSLSSRLRDDAHHHFTPATRLKQFRTGSIAALPALRSKPR</sequence>
<name>A0A7S7NMY4_PALFE</name>
<accession>A0A7S7NMY4</accession>
<dbReference type="Proteomes" id="UP000593892">
    <property type="component" value="Chromosome"/>
</dbReference>
<protein>
    <submittedName>
        <fullName evidence="1">Uncharacterized protein</fullName>
    </submittedName>
</protein>
<dbReference type="AlphaFoldDB" id="A0A7S7NMY4"/>